<evidence type="ECO:0008006" key="4">
    <source>
        <dbReference type="Google" id="ProtNLM"/>
    </source>
</evidence>
<protein>
    <recommendedName>
        <fullName evidence="4">Lipoprotein</fullName>
    </recommendedName>
</protein>
<gene>
    <name evidence="2" type="ORF">SAMN05661053_2638</name>
</gene>
<organism evidence="2 3">
    <name type="scientific">Fibrobacter succinogenes</name>
    <name type="common">Bacteroides succinogenes</name>
    <dbReference type="NCBI Taxonomy" id="833"/>
    <lineage>
        <taxon>Bacteria</taxon>
        <taxon>Pseudomonadati</taxon>
        <taxon>Fibrobacterota</taxon>
        <taxon>Fibrobacteria</taxon>
        <taxon>Fibrobacterales</taxon>
        <taxon>Fibrobacteraceae</taxon>
        <taxon>Fibrobacter</taxon>
    </lineage>
</organism>
<keyword evidence="1" id="KW-0732">Signal</keyword>
<feature type="chain" id="PRO_5016649314" description="Lipoprotein" evidence="1">
    <location>
        <begin position="25"/>
        <end position="270"/>
    </location>
</feature>
<feature type="signal peptide" evidence="1">
    <location>
        <begin position="1"/>
        <end position="24"/>
    </location>
</feature>
<dbReference type="AlphaFoldDB" id="A0A380S890"/>
<dbReference type="PROSITE" id="PS51257">
    <property type="entry name" value="PROKAR_LIPOPROTEIN"/>
    <property type="match status" value="1"/>
</dbReference>
<accession>A0A380S890</accession>
<dbReference type="Proteomes" id="UP000255423">
    <property type="component" value="Unassembled WGS sequence"/>
</dbReference>
<reference evidence="2 3" key="1">
    <citation type="submission" date="2017-08" db="EMBL/GenBank/DDBJ databases">
        <authorList>
            <person name="de Groot N.N."/>
        </authorList>
    </citation>
    <scope>NUCLEOTIDE SEQUENCE [LARGE SCALE GENOMIC DNA]</scope>
    <source>
        <strain evidence="2 3">HM2</strain>
    </source>
</reference>
<sequence length="270" mass="30201">MNIKKIIPLSLATLSVMGAFTACSDNKVVGADEQANTMAELSSSSVELGSSSSSSSLQEWKFDREDALAALRSVRRETAITYTYMAGDPAEQIDTVNAYESFDRVVQIILNKDGSIIFDENARGYDNDYQTYALMKDEEGFVHGGLLFEHGFKNVEPGSSLELTCTGLDHWYDVYFRFVDVSGVPDSAAIKYFRSTDSMMREQFRQDCALENGELTDDPKFYPDLGCRIDPKLVDGVLTYKDPYWKKYATHIVEGCVTTQNFDELFGLGD</sequence>
<dbReference type="EMBL" id="UHJL01000004">
    <property type="protein sequence ID" value="SUQ25843.1"/>
    <property type="molecule type" value="Genomic_DNA"/>
</dbReference>
<evidence type="ECO:0000313" key="2">
    <source>
        <dbReference type="EMBL" id="SUQ25843.1"/>
    </source>
</evidence>
<evidence type="ECO:0000256" key="1">
    <source>
        <dbReference type="SAM" id="SignalP"/>
    </source>
</evidence>
<proteinExistence type="predicted"/>
<dbReference type="RefSeq" id="WP_109573493.1">
    <property type="nucleotide sequence ID" value="NZ_UHJL01000004.1"/>
</dbReference>
<evidence type="ECO:0000313" key="3">
    <source>
        <dbReference type="Proteomes" id="UP000255423"/>
    </source>
</evidence>
<name>A0A380S890_FIBSU</name>